<name>A0A8K0XUL8_9AGAR</name>
<reference evidence="5" key="1">
    <citation type="journal article" date="2021" name="New Phytol.">
        <title>Evolutionary innovations through gain and loss of genes in the ectomycorrhizal Boletales.</title>
        <authorList>
            <person name="Wu G."/>
            <person name="Miyauchi S."/>
            <person name="Morin E."/>
            <person name="Kuo A."/>
            <person name="Drula E."/>
            <person name="Varga T."/>
            <person name="Kohler A."/>
            <person name="Feng B."/>
            <person name="Cao Y."/>
            <person name="Lipzen A."/>
            <person name="Daum C."/>
            <person name="Hundley H."/>
            <person name="Pangilinan J."/>
            <person name="Johnson J."/>
            <person name="Barry K."/>
            <person name="LaButti K."/>
            <person name="Ng V."/>
            <person name="Ahrendt S."/>
            <person name="Min B."/>
            <person name="Choi I.G."/>
            <person name="Park H."/>
            <person name="Plett J.M."/>
            <person name="Magnuson J."/>
            <person name="Spatafora J.W."/>
            <person name="Nagy L.G."/>
            <person name="Henrissat B."/>
            <person name="Grigoriev I.V."/>
            <person name="Yang Z.L."/>
            <person name="Xu J."/>
            <person name="Martin F.M."/>
        </authorList>
    </citation>
    <scope>NUCLEOTIDE SEQUENCE</scope>
    <source>
        <strain evidence="5">KKN 215</strain>
    </source>
</reference>
<evidence type="ECO:0000313" key="5">
    <source>
        <dbReference type="EMBL" id="KAH8107718.1"/>
    </source>
</evidence>
<dbReference type="Proteomes" id="UP000813824">
    <property type="component" value="Unassembled WGS sequence"/>
</dbReference>
<dbReference type="InterPro" id="IPR015915">
    <property type="entry name" value="Kelch-typ_b-propeller"/>
</dbReference>
<sequence length="889" mass="99160">MPQCQSLPLTYTIAGCSEHSGRYVAENILVDNPMDQGSRWSGAYQASNIKQWMLLKLDTLCILRTLTFGKVRVLTQKKAHPCNMKEFKLFVGETEESMIEVLHAGLRNDHVAETFSIRHVNNAGVPFPTRYVKIVPLSAHGQSFHTSIWHVRMTGIIDHQIVQQARTEHEQYKETMIMRHILKHLRQRRLLSPFHSILSRTGLGEGSTSVAFEHPIISSLYQSLVMRGQFSAAELSLSDCATAGLFSSSVLSFQPTAAWLRMNLPNQGNKDTAQPSARGGHSMCFDQESGLIYMFGGWDGKKSLQDFWVWNIRDSSWKFLGSNGPGPRTCHKIVFDKQTGDIYLFGNLDENSPSEYSPSPTSGRPSAGDRATSVEPPTLATGPQRGSVEASNAPNASQETPASIPRAEFYRYRTRGPRSGEWELITADTMQNGGPPLVFDHQMVMDNESRTIYFSGGRVVDGDWDTAKYSGLYSYNVDTDAWKLLQPIDQVGVHPSIPARFGHSMVYDNRSKTLFILGGQRDDKYLADMYAYHVPTNSITELYSNFAAADGPDACFTQRAVVDPELKEIYVFCGLTKGPPGSIGVLEIEAPYWVYRYERPERPGVWTRIISPHQPQVPPPAAAHIGDVPLPRFAHQVVYDTRSKTVYLHGGNAGLRDVTAPPGEDVSMDTGNSELRIDTEGVDDDDREAAGDRLDDFWSMQLQRPSSAEIVRRAKYLIRQQRFREMCEDSTPVSALAYLQTEVSSVVDHADPEEAQVFRSLLSHLLTPRSVQPEPTSNHVGPDASHAPKEQPKTPAPGLDEDDPMEDAILVEAPGSEAADEGTSQSVVSLQRDVEVETLGDGLSSPSPERYKQRTEIFEKLMKFVNEDARQPDQNLWDMIDVDHLREAQ</sequence>
<protein>
    <submittedName>
        <fullName evidence="5">Muskelin N-terminus-domain-containing protein</fullName>
    </submittedName>
</protein>
<gene>
    <name evidence="5" type="ORF">BXZ70DRAFT_884122</name>
</gene>
<accession>A0A8K0XUL8</accession>
<dbReference type="InterPro" id="IPR006652">
    <property type="entry name" value="Kelch_1"/>
</dbReference>
<dbReference type="PANTHER" id="PTHR15526:SF5">
    <property type="entry name" value="MUSKELIN"/>
    <property type="match status" value="1"/>
</dbReference>
<dbReference type="SUPFAM" id="SSF50965">
    <property type="entry name" value="Galactose oxidase, central domain"/>
    <property type="match status" value="1"/>
</dbReference>
<dbReference type="Pfam" id="PF01344">
    <property type="entry name" value="Kelch_1"/>
    <property type="match status" value="1"/>
</dbReference>
<proteinExistence type="predicted"/>
<dbReference type="AlphaFoldDB" id="A0A8K0XUL8"/>
<dbReference type="Gene3D" id="2.120.10.80">
    <property type="entry name" value="Kelch-type beta propeller"/>
    <property type="match status" value="2"/>
</dbReference>
<dbReference type="Gene3D" id="2.60.120.260">
    <property type="entry name" value="Galactose-binding domain-like"/>
    <property type="match status" value="1"/>
</dbReference>
<comment type="caution">
    <text evidence="5">The sequence shown here is derived from an EMBL/GenBank/DDBJ whole genome shotgun (WGS) entry which is preliminary data.</text>
</comment>
<dbReference type="InterPro" id="IPR011043">
    <property type="entry name" value="Gal_Oxase/kelch_b-propeller"/>
</dbReference>
<dbReference type="EMBL" id="JAEVFJ010000001">
    <property type="protein sequence ID" value="KAH8107718.1"/>
    <property type="molecule type" value="Genomic_DNA"/>
</dbReference>
<feature type="region of interest" description="Disordered" evidence="3">
    <location>
        <begin position="769"/>
        <end position="803"/>
    </location>
</feature>
<keyword evidence="2" id="KW-0677">Repeat</keyword>
<feature type="compositionally biased region" description="Polar residues" evidence="3">
    <location>
        <begin position="769"/>
        <end position="779"/>
    </location>
</feature>
<dbReference type="PANTHER" id="PTHR15526">
    <property type="entry name" value="MUSKELIN"/>
    <property type="match status" value="1"/>
</dbReference>
<evidence type="ECO:0000313" key="6">
    <source>
        <dbReference type="Proteomes" id="UP000813824"/>
    </source>
</evidence>
<feature type="compositionally biased region" description="Polar residues" evidence="3">
    <location>
        <begin position="389"/>
        <end position="401"/>
    </location>
</feature>
<feature type="region of interest" description="Disordered" evidence="3">
    <location>
        <begin position="347"/>
        <end position="405"/>
    </location>
</feature>
<keyword evidence="6" id="KW-1185">Reference proteome</keyword>
<feature type="compositionally biased region" description="Polar residues" evidence="3">
    <location>
        <begin position="349"/>
        <end position="364"/>
    </location>
</feature>
<dbReference type="Pfam" id="PF06588">
    <property type="entry name" value="Muskelin_N"/>
    <property type="match status" value="1"/>
</dbReference>
<dbReference type="GO" id="GO:0005737">
    <property type="term" value="C:cytoplasm"/>
    <property type="evidence" value="ECO:0007669"/>
    <property type="project" value="TreeGrafter"/>
</dbReference>
<dbReference type="InterPro" id="IPR008979">
    <property type="entry name" value="Galactose-bd-like_sf"/>
</dbReference>
<dbReference type="SUPFAM" id="SSF49785">
    <property type="entry name" value="Galactose-binding domain-like"/>
    <property type="match status" value="1"/>
</dbReference>
<dbReference type="OrthoDB" id="10052615at2759"/>
<evidence type="ECO:0000256" key="1">
    <source>
        <dbReference type="ARBA" id="ARBA00022441"/>
    </source>
</evidence>
<organism evidence="5 6">
    <name type="scientific">Cristinia sonorae</name>
    <dbReference type="NCBI Taxonomy" id="1940300"/>
    <lineage>
        <taxon>Eukaryota</taxon>
        <taxon>Fungi</taxon>
        <taxon>Dikarya</taxon>
        <taxon>Basidiomycota</taxon>
        <taxon>Agaricomycotina</taxon>
        <taxon>Agaricomycetes</taxon>
        <taxon>Agaricomycetidae</taxon>
        <taxon>Agaricales</taxon>
        <taxon>Pleurotineae</taxon>
        <taxon>Stephanosporaceae</taxon>
        <taxon>Cristinia</taxon>
    </lineage>
</organism>
<keyword evidence="1" id="KW-0880">Kelch repeat</keyword>
<feature type="domain" description="Muskelin N-terminal" evidence="4">
    <location>
        <begin position="9"/>
        <end position="201"/>
    </location>
</feature>
<dbReference type="InterPro" id="IPR052456">
    <property type="entry name" value="CTLH_complex_component"/>
</dbReference>
<evidence type="ECO:0000256" key="2">
    <source>
        <dbReference type="ARBA" id="ARBA00022737"/>
    </source>
</evidence>
<evidence type="ECO:0000259" key="4">
    <source>
        <dbReference type="Pfam" id="PF06588"/>
    </source>
</evidence>
<dbReference type="InterPro" id="IPR010565">
    <property type="entry name" value="Muskelin_N"/>
</dbReference>
<evidence type="ECO:0000256" key="3">
    <source>
        <dbReference type="SAM" id="MobiDB-lite"/>
    </source>
</evidence>